<accession>A0A544W7C1</accession>
<name>A0A544W7C1_9MYCO</name>
<dbReference type="InterPro" id="IPR036291">
    <property type="entry name" value="NAD(P)-bd_dom_sf"/>
</dbReference>
<protein>
    <submittedName>
        <fullName evidence="3">NmrA family transcriptional regulator</fullName>
    </submittedName>
</protein>
<dbReference type="Pfam" id="PF13460">
    <property type="entry name" value="NAD_binding_10"/>
    <property type="match status" value="1"/>
</dbReference>
<gene>
    <name evidence="3" type="ORF">D8S82_03535</name>
</gene>
<evidence type="ECO:0000313" key="4">
    <source>
        <dbReference type="Proteomes" id="UP000315759"/>
    </source>
</evidence>
<dbReference type="RefSeq" id="WP_142550743.1">
    <property type="nucleotide sequence ID" value="NZ_VIFX01000003.1"/>
</dbReference>
<dbReference type="InterPro" id="IPR051164">
    <property type="entry name" value="NmrA-like_oxidored"/>
</dbReference>
<evidence type="ECO:0000313" key="3">
    <source>
        <dbReference type="EMBL" id="TQR88140.1"/>
    </source>
</evidence>
<proteinExistence type="predicted"/>
<sequence>MRIVVVGGTGQVGSKLVKTLIADGHEAVAAAPSTGVDCVTGEGLEAALAGASAVVDVSNSRSTEDEAAMGFFRRSTTHLLEAEADARVGHHVVLSVVGTDRLAPQSGYSRAKSTQEELVAAGPIPYTIVRATQFFEFLRTIADSATVDATVRLPAVLIQPMAAVDVARALAVATLGEPRNGVVEVGGPREFVLPELIRTALTARGDARQVISDPAARYVGLAVEERTLLPGEGSVAYDVRFEDWIIETAAKG</sequence>
<comment type="caution">
    <text evidence="3">The sequence shown here is derived from an EMBL/GenBank/DDBJ whole genome shotgun (WGS) entry which is preliminary data.</text>
</comment>
<evidence type="ECO:0000259" key="2">
    <source>
        <dbReference type="Pfam" id="PF13460"/>
    </source>
</evidence>
<feature type="domain" description="NAD(P)-binding" evidence="2">
    <location>
        <begin position="7"/>
        <end position="134"/>
    </location>
</feature>
<dbReference type="PANTHER" id="PTHR42748">
    <property type="entry name" value="NITROGEN METABOLITE REPRESSION PROTEIN NMRA FAMILY MEMBER"/>
    <property type="match status" value="1"/>
</dbReference>
<keyword evidence="1" id="KW-0521">NADP</keyword>
<reference evidence="3 4" key="1">
    <citation type="submission" date="2018-10" db="EMBL/GenBank/DDBJ databases">
        <title>Draft genome of Mycobacterium hodleri strain B.</title>
        <authorList>
            <person name="Amande T.J."/>
            <person name="Mcgenity T.J."/>
        </authorList>
    </citation>
    <scope>NUCLEOTIDE SEQUENCE [LARGE SCALE GENOMIC DNA]</scope>
    <source>
        <strain evidence="3 4">B</strain>
    </source>
</reference>
<organism evidence="3 4">
    <name type="scientific">Mycolicibacterium hodleri</name>
    <dbReference type="NCBI Taxonomy" id="49897"/>
    <lineage>
        <taxon>Bacteria</taxon>
        <taxon>Bacillati</taxon>
        <taxon>Actinomycetota</taxon>
        <taxon>Actinomycetes</taxon>
        <taxon>Mycobacteriales</taxon>
        <taxon>Mycobacteriaceae</taxon>
        <taxon>Mycolicibacterium</taxon>
    </lineage>
</organism>
<keyword evidence="4" id="KW-1185">Reference proteome</keyword>
<dbReference type="InterPro" id="IPR016040">
    <property type="entry name" value="NAD(P)-bd_dom"/>
</dbReference>
<dbReference type="EMBL" id="VIFX01000003">
    <property type="protein sequence ID" value="TQR88140.1"/>
    <property type="molecule type" value="Genomic_DNA"/>
</dbReference>
<evidence type="ECO:0000256" key="1">
    <source>
        <dbReference type="ARBA" id="ARBA00022857"/>
    </source>
</evidence>
<dbReference type="PANTHER" id="PTHR42748:SF3">
    <property type="entry name" value="BLL4366 PROTEIN"/>
    <property type="match status" value="1"/>
</dbReference>
<dbReference type="Proteomes" id="UP000315759">
    <property type="component" value="Unassembled WGS sequence"/>
</dbReference>
<dbReference type="SUPFAM" id="SSF51735">
    <property type="entry name" value="NAD(P)-binding Rossmann-fold domains"/>
    <property type="match status" value="1"/>
</dbReference>
<dbReference type="Gene3D" id="3.40.50.720">
    <property type="entry name" value="NAD(P)-binding Rossmann-like Domain"/>
    <property type="match status" value="1"/>
</dbReference>
<dbReference type="AlphaFoldDB" id="A0A544W7C1"/>